<organism evidence="1 2">
    <name type="scientific">Candidatus Roizmanbacteria bacterium GW2011_GWA2_35_19</name>
    <dbReference type="NCBI Taxonomy" id="1618478"/>
    <lineage>
        <taxon>Bacteria</taxon>
        <taxon>Candidatus Roizmaniibacteriota</taxon>
    </lineage>
</organism>
<accession>A0A0G0BTQ3</accession>
<proteinExistence type="predicted"/>
<dbReference type="AlphaFoldDB" id="A0A0G0BTQ3"/>
<name>A0A0G0BTQ3_9BACT</name>
<evidence type="ECO:0000313" key="1">
    <source>
        <dbReference type="EMBL" id="KKP72839.1"/>
    </source>
</evidence>
<reference evidence="1 2" key="1">
    <citation type="journal article" date="2015" name="Nature">
        <title>rRNA introns, odd ribosomes, and small enigmatic genomes across a large radiation of phyla.</title>
        <authorList>
            <person name="Brown C.T."/>
            <person name="Hug L.A."/>
            <person name="Thomas B.C."/>
            <person name="Sharon I."/>
            <person name="Castelle C.J."/>
            <person name="Singh A."/>
            <person name="Wilkins M.J."/>
            <person name="Williams K.H."/>
            <person name="Banfield J.F."/>
        </authorList>
    </citation>
    <scope>NUCLEOTIDE SEQUENCE [LARGE SCALE GENOMIC DNA]</scope>
</reference>
<gene>
    <name evidence="1" type="ORF">UR68_C0012G0032</name>
</gene>
<protein>
    <submittedName>
        <fullName evidence="1">Uncharacterized protein</fullName>
    </submittedName>
</protein>
<evidence type="ECO:0000313" key="2">
    <source>
        <dbReference type="Proteomes" id="UP000034457"/>
    </source>
</evidence>
<dbReference type="Proteomes" id="UP000034457">
    <property type="component" value="Unassembled WGS sequence"/>
</dbReference>
<sequence>MWSLWYVHMDKFSEDEFKSYQRLVELFKPIIPKPDLLLIFAPKTEKTSEGLNVYVSKLRKGVKNRLIIDKKRTQEIEFTRNKKSLRRQVIIVQLSVASIQMFWGVPILQLDVDPLRIYSDPEYKEEILDQIQLGLADYDRIKAETKIIRKAGRKVKKLNPPNAFL</sequence>
<dbReference type="STRING" id="1618478.UR68_C0012G0032"/>
<dbReference type="EMBL" id="LBQC01000012">
    <property type="protein sequence ID" value="KKP72839.1"/>
    <property type="molecule type" value="Genomic_DNA"/>
</dbReference>
<comment type="caution">
    <text evidence="1">The sequence shown here is derived from an EMBL/GenBank/DDBJ whole genome shotgun (WGS) entry which is preliminary data.</text>
</comment>